<evidence type="ECO:0000256" key="3">
    <source>
        <dbReference type="SAM" id="MobiDB-lite"/>
    </source>
</evidence>
<accession>A0A8D0L4T0</accession>
<dbReference type="InterPro" id="IPR001870">
    <property type="entry name" value="B30.2/SPRY"/>
</dbReference>
<keyword evidence="6" id="KW-1185">Reference proteome</keyword>
<dbReference type="GeneTree" id="ENSGT01030000234669"/>
<comment type="function">
    <text evidence="2">Neurotoxin that produces dose-dependent hypolocomotion and hyperalgesia in mice. May directly act on the central nervous system, as it is 6500-fold more potent when administered intracerebroventricularly than intraperitoneal.</text>
</comment>
<feature type="domain" description="B30.2/SPRY" evidence="4">
    <location>
        <begin position="74"/>
        <end position="159"/>
    </location>
</feature>
<name>A0A8D0L4T0_SPHPU</name>
<reference evidence="5" key="2">
    <citation type="submission" date="2025-09" db="UniProtKB">
        <authorList>
            <consortium name="Ensembl"/>
        </authorList>
    </citation>
    <scope>IDENTIFICATION</scope>
</reference>
<proteinExistence type="inferred from homology"/>
<feature type="region of interest" description="Disordered" evidence="3">
    <location>
        <begin position="71"/>
        <end position="94"/>
    </location>
</feature>
<dbReference type="Proteomes" id="UP000694392">
    <property type="component" value="Unplaced"/>
</dbReference>
<evidence type="ECO:0000256" key="1">
    <source>
        <dbReference type="ARBA" id="ARBA00009651"/>
    </source>
</evidence>
<dbReference type="PROSITE" id="PS50188">
    <property type="entry name" value="B302_SPRY"/>
    <property type="match status" value="1"/>
</dbReference>
<evidence type="ECO:0000259" key="4">
    <source>
        <dbReference type="PROSITE" id="PS50188"/>
    </source>
</evidence>
<dbReference type="SMART" id="SM00589">
    <property type="entry name" value="PRY"/>
    <property type="match status" value="1"/>
</dbReference>
<dbReference type="AlphaFoldDB" id="A0A8D0L4T0"/>
<dbReference type="PANTHER" id="PTHR24103">
    <property type="entry name" value="E3 UBIQUITIN-PROTEIN LIGASE TRIM"/>
    <property type="match status" value="1"/>
</dbReference>
<comment type="similarity">
    <text evidence="1">Belongs to the ohanin/vespryn family.</text>
</comment>
<dbReference type="SUPFAM" id="SSF49899">
    <property type="entry name" value="Concanavalin A-like lectins/glucanases"/>
    <property type="match status" value="1"/>
</dbReference>
<dbReference type="Ensembl" id="ENSSPUT00000009282.1">
    <property type="protein sequence ID" value="ENSSPUP00000008702.1"/>
    <property type="gene ID" value="ENSSPUG00000006767.1"/>
</dbReference>
<sequence length="159" mass="18228">MHFNWLLLLSRCEKGPFQQLLRTSPELEQRLGAVSQKHKALRQTLQNFKDALPSELEEAEVAFLAKAERGNLGKKPRRGGKETAREGPSQKVKVTLDPDTANSWLVLSEDRKSVRWEDPQQKLPDNPERFDLSPSVLGCEEFVSGKYNWEVVVGEGRWW</sequence>
<dbReference type="Pfam" id="PF13765">
    <property type="entry name" value="PRY"/>
    <property type="match status" value="1"/>
</dbReference>
<dbReference type="PRINTS" id="PR01407">
    <property type="entry name" value="BUTYPHLNCDUF"/>
</dbReference>
<dbReference type="InterPro" id="IPR003879">
    <property type="entry name" value="Butyrophylin_SPRY"/>
</dbReference>
<evidence type="ECO:0000313" key="6">
    <source>
        <dbReference type="Proteomes" id="UP000694392"/>
    </source>
</evidence>
<evidence type="ECO:0000313" key="5">
    <source>
        <dbReference type="Ensembl" id="ENSSPUP00000008702.1"/>
    </source>
</evidence>
<organism evidence="5 6">
    <name type="scientific">Sphenodon punctatus</name>
    <name type="common">Tuatara</name>
    <name type="synonym">Hatteria punctata</name>
    <dbReference type="NCBI Taxonomy" id="8508"/>
    <lineage>
        <taxon>Eukaryota</taxon>
        <taxon>Metazoa</taxon>
        <taxon>Chordata</taxon>
        <taxon>Craniata</taxon>
        <taxon>Vertebrata</taxon>
        <taxon>Euteleostomi</taxon>
        <taxon>Lepidosauria</taxon>
        <taxon>Sphenodontia</taxon>
        <taxon>Sphenodontidae</taxon>
        <taxon>Sphenodon</taxon>
    </lineage>
</organism>
<dbReference type="InterPro" id="IPR043136">
    <property type="entry name" value="B30.2/SPRY_sf"/>
</dbReference>
<protein>
    <recommendedName>
        <fullName evidence="4">B30.2/SPRY domain-containing protein</fullName>
    </recommendedName>
</protein>
<dbReference type="InterPro" id="IPR013320">
    <property type="entry name" value="ConA-like_dom_sf"/>
</dbReference>
<reference evidence="5" key="1">
    <citation type="submission" date="2025-08" db="UniProtKB">
        <authorList>
            <consortium name="Ensembl"/>
        </authorList>
    </citation>
    <scope>IDENTIFICATION</scope>
</reference>
<dbReference type="InterPro" id="IPR050143">
    <property type="entry name" value="TRIM/RBCC"/>
</dbReference>
<dbReference type="InterPro" id="IPR006574">
    <property type="entry name" value="PRY"/>
</dbReference>
<evidence type="ECO:0000256" key="2">
    <source>
        <dbReference type="ARBA" id="ARBA00034460"/>
    </source>
</evidence>
<dbReference type="Gene3D" id="2.60.120.920">
    <property type="match status" value="1"/>
</dbReference>